<protein>
    <submittedName>
        <fullName evidence="2">Uncharacterized protein</fullName>
    </submittedName>
</protein>
<sequence>MSNLSLNSIQSTSNTRMRHQECQAFINSKHKNFLNNDEHSSFIKCVDLIFDAVIDLNPSSLTNIFERIFSLLFIEDGDEIFHKATIQPILSEIMEDNKLLEDILETLKEDLTF</sequence>
<keyword evidence="1" id="KW-1185">Reference proteome</keyword>
<name>A0AAF5I438_STRER</name>
<organism evidence="1 2">
    <name type="scientific">Strongyloides stercoralis</name>
    <name type="common">Threadworm</name>
    <dbReference type="NCBI Taxonomy" id="6248"/>
    <lineage>
        <taxon>Eukaryota</taxon>
        <taxon>Metazoa</taxon>
        <taxon>Ecdysozoa</taxon>
        <taxon>Nematoda</taxon>
        <taxon>Chromadorea</taxon>
        <taxon>Rhabditida</taxon>
        <taxon>Tylenchina</taxon>
        <taxon>Panagrolaimomorpha</taxon>
        <taxon>Strongyloidoidea</taxon>
        <taxon>Strongyloididae</taxon>
        <taxon>Strongyloides</taxon>
    </lineage>
</organism>
<evidence type="ECO:0000313" key="1">
    <source>
        <dbReference type="Proteomes" id="UP000035681"/>
    </source>
</evidence>
<accession>A0AAF5I438</accession>
<dbReference type="WBParaSite" id="TCONS_00016292.p1">
    <property type="protein sequence ID" value="TCONS_00016292.p1"/>
    <property type="gene ID" value="XLOC_010853"/>
</dbReference>
<reference evidence="2" key="1">
    <citation type="submission" date="2024-02" db="UniProtKB">
        <authorList>
            <consortium name="WormBaseParasite"/>
        </authorList>
    </citation>
    <scope>IDENTIFICATION</scope>
</reference>
<evidence type="ECO:0000313" key="2">
    <source>
        <dbReference type="WBParaSite" id="TCONS_00016292.p1"/>
    </source>
</evidence>
<proteinExistence type="predicted"/>
<dbReference type="AlphaFoldDB" id="A0AAF5I438"/>
<dbReference type="Proteomes" id="UP000035681">
    <property type="component" value="Unplaced"/>
</dbReference>